<organism evidence="1 2">
    <name type="scientific">Argiope bruennichi</name>
    <name type="common">Wasp spider</name>
    <name type="synonym">Aranea bruennichi</name>
    <dbReference type="NCBI Taxonomy" id="94029"/>
    <lineage>
        <taxon>Eukaryota</taxon>
        <taxon>Metazoa</taxon>
        <taxon>Ecdysozoa</taxon>
        <taxon>Arthropoda</taxon>
        <taxon>Chelicerata</taxon>
        <taxon>Arachnida</taxon>
        <taxon>Araneae</taxon>
        <taxon>Araneomorphae</taxon>
        <taxon>Entelegynae</taxon>
        <taxon>Araneoidea</taxon>
        <taxon>Araneidae</taxon>
        <taxon>Argiope</taxon>
    </lineage>
</organism>
<gene>
    <name evidence="1" type="ORF">HNY73_011133</name>
</gene>
<reference evidence="1" key="1">
    <citation type="journal article" date="2020" name="bioRxiv">
        <title>Chromosome-level reference genome of the European wasp spider Argiope bruennichi: a resource for studies on range expansion and evolutionary adaptation.</title>
        <authorList>
            <person name="Sheffer M.M."/>
            <person name="Hoppe A."/>
            <person name="Krehenwinkel H."/>
            <person name="Uhl G."/>
            <person name="Kuss A.W."/>
            <person name="Jensen L."/>
            <person name="Jensen C."/>
            <person name="Gillespie R.G."/>
            <person name="Hoff K.J."/>
            <person name="Prost S."/>
        </authorList>
    </citation>
    <scope>NUCLEOTIDE SEQUENCE</scope>
</reference>
<evidence type="ECO:0000313" key="2">
    <source>
        <dbReference type="Proteomes" id="UP000807504"/>
    </source>
</evidence>
<dbReference type="EMBL" id="JABXBU010000030">
    <property type="protein sequence ID" value="KAF8785616.1"/>
    <property type="molecule type" value="Genomic_DNA"/>
</dbReference>
<comment type="caution">
    <text evidence="1">The sequence shown here is derived from an EMBL/GenBank/DDBJ whole genome shotgun (WGS) entry which is preliminary data.</text>
</comment>
<protein>
    <submittedName>
        <fullName evidence="1">Uncharacterized protein</fullName>
    </submittedName>
</protein>
<keyword evidence="2" id="KW-1185">Reference proteome</keyword>
<dbReference type="Proteomes" id="UP000807504">
    <property type="component" value="Unassembled WGS sequence"/>
</dbReference>
<reference evidence="1" key="2">
    <citation type="submission" date="2020-06" db="EMBL/GenBank/DDBJ databases">
        <authorList>
            <person name="Sheffer M."/>
        </authorList>
    </citation>
    <scope>NUCLEOTIDE SEQUENCE</scope>
</reference>
<accession>A0A8T0F359</accession>
<name>A0A8T0F359_ARGBR</name>
<proteinExistence type="predicted"/>
<sequence length="95" mass="11013">MGKDLRFECSQFFGIKGKAACQVEKINLEFDGSSRSGTRHSTRRETQKRNEPVIKIQTTHSEDMCLKLTLDTVIQGKGKKRRVKMEKRMWEVPLV</sequence>
<dbReference type="AlphaFoldDB" id="A0A8T0F359"/>
<evidence type="ECO:0000313" key="1">
    <source>
        <dbReference type="EMBL" id="KAF8785616.1"/>
    </source>
</evidence>